<keyword evidence="1" id="KW-0507">mRNA processing</keyword>
<dbReference type="Gene3D" id="3.30.70.330">
    <property type="match status" value="1"/>
</dbReference>
<evidence type="ECO:0000256" key="4">
    <source>
        <dbReference type="SAM" id="MobiDB-lite"/>
    </source>
</evidence>
<dbReference type="Proteomes" id="UP000008021">
    <property type="component" value="Chromosome 4"/>
</dbReference>
<evidence type="ECO:0000256" key="3">
    <source>
        <dbReference type="PROSITE-ProRule" id="PRU00176"/>
    </source>
</evidence>
<dbReference type="InterPro" id="IPR050907">
    <property type="entry name" value="SRSF"/>
</dbReference>
<keyword evidence="7" id="KW-1185">Reference proteome</keyword>
<dbReference type="GO" id="GO:0008380">
    <property type="term" value="P:RNA splicing"/>
    <property type="evidence" value="ECO:0007669"/>
    <property type="project" value="UniProtKB-KW"/>
</dbReference>
<evidence type="ECO:0000259" key="5">
    <source>
        <dbReference type="PROSITE" id="PS50102"/>
    </source>
</evidence>
<dbReference type="EnsemblPlants" id="OMERI04G00920.6">
    <property type="protein sequence ID" value="OMERI04G00920.6"/>
    <property type="gene ID" value="OMERI04G00920"/>
</dbReference>
<feature type="compositionally biased region" description="Low complexity" evidence="4">
    <location>
        <begin position="25"/>
        <end position="41"/>
    </location>
</feature>
<dbReference type="SUPFAM" id="SSF54928">
    <property type="entry name" value="RNA-binding domain, RBD"/>
    <property type="match status" value="1"/>
</dbReference>
<dbReference type="InterPro" id="IPR012677">
    <property type="entry name" value="Nucleotide-bd_a/b_plait_sf"/>
</dbReference>
<feature type="compositionally biased region" description="Low complexity" evidence="4">
    <location>
        <begin position="131"/>
        <end position="144"/>
    </location>
</feature>
<evidence type="ECO:0000313" key="6">
    <source>
        <dbReference type="EnsemblPlants" id="OMERI04G00920.6"/>
    </source>
</evidence>
<organism evidence="6">
    <name type="scientific">Oryza meridionalis</name>
    <dbReference type="NCBI Taxonomy" id="40149"/>
    <lineage>
        <taxon>Eukaryota</taxon>
        <taxon>Viridiplantae</taxon>
        <taxon>Streptophyta</taxon>
        <taxon>Embryophyta</taxon>
        <taxon>Tracheophyta</taxon>
        <taxon>Spermatophyta</taxon>
        <taxon>Magnoliopsida</taxon>
        <taxon>Liliopsida</taxon>
        <taxon>Poales</taxon>
        <taxon>Poaceae</taxon>
        <taxon>BOP clade</taxon>
        <taxon>Oryzoideae</taxon>
        <taxon>Oryzeae</taxon>
        <taxon>Oryzinae</taxon>
        <taxon>Oryza</taxon>
    </lineage>
</organism>
<dbReference type="Gramene" id="OMERI04G00920.6">
    <property type="protein sequence ID" value="OMERI04G00920.6"/>
    <property type="gene ID" value="OMERI04G00920"/>
</dbReference>
<feature type="region of interest" description="Disordered" evidence="4">
    <location>
        <begin position="1"/>
        <end position="41"/>
    </location>
</feature>
<accession>A0A0E0DA68</accession>
<evidence type="ECO:0000313" key="7">
    <source>
        <dbReference type="Proteomes" id="UP000008021"/>
    </source>
</evidence>
<protein>
    <recommendedName>
        <fullName evidence="5">RRM domain-containing protein</fullName>
    </recommendedName>
</protein>
<dbReference type="HOGENOM" id="CLU_043462_0_0_1"/>
<dbReference type="PANTHER" id="PTHR23147">
    <property type="entry name" value="SERINE/ARGININE RICH SPLICING FACTOR"/>
    <property type="match status" value="1"/>
</dbReference>
<proteinExistence type="predicted"/>
<dbReference type="GO" id="GO:0003723">
    <property type="term" value="F:RNA binding"/>
    <property type="evidence" value="ECO:0007669"/>
    <property type="project" value="UniProtKB-UniRule"/>
</dbReference>
<keyword evidence="3" id="KW-0694">RNA-binding</keyword>
<sequence>MSSMAQPNEPKQKPTHTRHRPTPTKKPSSSKSPSRLPLRPPLHETTTQVTLLLLLGFAFVYFEDERDGDEAIRALDGYPFGPGRRRLSVEWSRLLDRVISVEYAFRDDTERGDRYDGARGGYGRRDDSPYRRSVSPVYRSRPSPDYGRQRSPVYGSYDRSPVNDRYRSRSPVRRSRSPLANRRAYD</sequence>
<evidence type="ECO:0000256" key="1">
    <source>
        <dbReference type="ARBA" id="ARBA00022664"/>
    </source>
</evidence>
<name>A0A0E0DA68_9ORYZ</name>
<dbReference type="PROSITE" id="PS50102">
    <property type="entry name" value="RRM"/>
    <property type="match status" value="1"/>
</dbReference>
<keyword evidence="2" id="KW-0508">mRNA splicing</keyword>
<dbReference type="AlphaFoldDB" id="A0A0E0DA68"/>
<reference evidence="6" key="1">
    <citation type="submission" date="2015-04" db="UniProtKB">
        <authorList>
            <consortium name="EnsemblPlants"/>
        </authorList>
    </citation>
    <scope>IDENTIFICATION</scope>
</reference>
<dbReference type="InterPro" id="IPR035979">
    <property type="entry name" value="RBD_domain_sf"/>
</dbReference>
<feature type="region of interest" description="Disordered" evidence="4">
    <location>
        <begin position="111"/>
        <end position="186"/>
    </location>
</feature>
<feature type="compositionally biased region" description="Basic residues" evidence="4">
    <location>
        <begin position="13"/>
        <end position="23"/>
    </location>
</feature>
<reference evidence="6" key="2">
    <citation type="submission" date="2018-05" db="EMBL/GenBank/DDBJ databases">
        <title>OmerRS3 (Oryza meridionalis Reference Sequence Version 3).</title>
        <authorList>
            <person name="Zhang J."/>
            <person name="Kudrna D."/>
            <person name="Lee S."/>
            <person name="Talag J."/>
            <person name="Welchert J."/>
            <person name="Wing R.A."/>
        </authorList>
    </citation>
    <scope>NUCLEOTIDE SEQUENCE [LARGE SCALE GENOMIC DNA]</scope>
    <source>
        <strain evidence="6">cv. OR44</strain>
    </source>
</reference>
<feature type="compositionally biased region" description="Basic and acidic residues" evidence="4">
    <location>
        <begin position="111"/>
        <end position="130"/>
    </location>
</feature>
<evidence type="ECO:0000256" key="2">
    <source>
        <dbReference type="ARBA" id="ARBA00023187"/>
    </source>
</evidence>
<dbReference type="GO" id="GO:0006397">
    <property type="term" value="P:mRNA processing"/>
    <property type="evidence" value="ECO:0007669"/>
    <property type="project" value="UniProtKB-KW"/>
</dbReference>
<feature type="domain" description="RRM" evidence="5">
    <location>
        <begin position="56"/>
        <end position="94"/>
    </location>
</feature>
<dbReference type="InterPro" id="IPR000504">
    <property type="entry name" value="RRM_dom"/>
</dbReference>